<keyword evidence="6" id="KW-0547">Nucleotide-binding</keyword>
<name>A0ABY8L7N1_9RHOB</name>
<keyword evidence="2 8" id="KW-0808">Transferase</keyword>
<gene>
    <name evidence="11" type="ORF">P8627_10000</name>
</gene>
<feature type="domain" description="Poly A polymerase head" evidence="9">
    <location>
        <begin position="30"/>
        <end position="149"/>
    </location>
</feature>
<dbReference type="RefSeq" id="WP_279963955.1">
    <property type="nucleotide sequence ID" value="NZ_CP122537.1"/>
</dbReference>
<comment type="similarity">
    <text evidence="8">Belongs to the tRNA nucleotidyltransferase/poly(A) polymerase family.</text>
</comment>
<evidence type="ECO:0000256" key="3">
    <source>
        <dbReference type="ARBA" id="ARBA00022694"/>
    </source>
</evidence>
<evidence type="ECO:0000259" key="10">
    <source>
        <dbReference type="Pfam" id="PF12627"/>
    </source>
</evidence>
<evidence type="ECO:0000313" key="12">
    <source>
        <dbReference type="Proteomes" id="UP001243420"/>
    </source>
</evidence>
<keyword evidence="5" id="KW-0479">Metal-binding</keyword>
<evidence type="ECO:0000256" key="6">
    <source>
        <dbReference type="ARBA" id="ARBA00022741"/>
    </source>
</evidence>
<keyword evidence="8" id="KW-0694">RNA-binding</keyword>
<dbReference type="Gene3D" id="1.10.3090.10">
    <property type="entry name" value="cca-adding enzyme, domain 2"/>
    <property type="match status" value="1"/>
</dbReference>
<dbReference type="SUPFAM" id="SSF81301">
    <property type="entry name" value="Nucleotidyltransferase"/>
    <property type="match status" value="1"/>
</dbReference>
<dbReference type="InterPro" id="IPR002646">
    <property type="entry name" value="PolA_pol_head_dom"/>
</dbReference>
<evidence type="ECO:0000259" key="9">
    <source>
        <dbReference type="Pfam" id="PF01743"/>
    </source>
</evidence>
<evidence type="ECO:0000256" key="2">
    <source>
        <dbReference type="ARBA" id="ARBA00022679"/>
    </source>
</evidence>
<keyword evidence="4" id="KW-0548">Nucleotidyltransferase</keyword>
<evidence type="ECO:0000256" key="4">
    <source>
        <dbReference type="ARBA" id="ARBA00022695"/>
    </source>
</evidence>
<dbReference type="InterPro" id="IPR043519">
    <property type="entry name" value="NT_sf"/>
</dbReference>
<dbReference type="InterPro" id="IPR050264">
    <property type="entry name" value="Bact_CCA-adding_enz_type3_sf"/>
</dbReference>
<protein>
    <submittedName>
        <fullName evidence="11">CCA tRNA nucleotidyltransferase</fullName>
    </submittedName>
</protein>
<keyword evidence="7" id="KW-0460">Magnesium</keyword>
<dbReference type="PANTHER" id="PTHR46173">
    <property type="entry name" value="CCA TRNA NUCLEOTIDYLTRANSFERASE 1, MITOCHONDRIAL"/>
    <property type="match status" value="1"/>
</dbReference>
<sequence>MRIEDDWLTDPATQAVFAMLEGAGHRALAVGGCVRNALLGAPVADIDIATDARPEAVAELARAAGLKPVPTGIDHGTVTVVSAGKPHEVTTFRRDEETDGRRARVAFSDDVAEDAARRDFTMNALYADATGAVVDPLGGLPDLRARHLRFIGDPVDRIHEDYLRILRFFRFTAWYGDPALGLDAEGLAACAAHQAGLDRLSAERVGHEMRRLLAAPDPAPAVAAMAQTGILAHVLPGADAAVLAPAVHLGVDDWVARMAALGGDASGLRLSKAETRELAALSQGARDGMAPFALGDALGARAGDALRIRAALTGQPVDPAALAGAAAGAAAAFPLTARDLMPDLSGPALGEALERARTAWRDSEGRLDRDALAAIARG</sequence>
<dbReference type="Proteomes" id="UP001243420">
    <property type="component" value="Chromosome"/>
</dbReference>
<keyword evidence="12" id="KW-1185">Reference proteome</keyword>
<evidence type="ECO:0000313" key="11">
    <source>
        <dbReference type="EMBL" id="WGH77381.1"/>
    </source>
</evidence>
<organism evidence="11 12">
    <name type="scientific">Jannaschia ovalis</name>
    <dbReference type="NCBI Taxonomy" id="3038773"/>
    <lineage>
        <taxon>Bacteria</taxon>
        <taxon>Pseudomonadati</taxon>
        <taxon>Pseudomonadota</taxon>
        <taxon>Alphaproteobacteria</taxon>
        <taxon>Rhodobacterales</taxon>
        <taxon>Roseobacteraceae</taxon>
        <taxon>Jannaschia</taxon>
    </lineage>
</organism>
<dbReference type="SUPFAM" id="SSF81891">
    <property type="entry name" value="Poly A polymerase C-terminal region-like"/>
    <property type="match status" value="1"/>
</dbReference>
<dbReference type="InterPro" id="IPR032828">
    <property type="entry name" value="PolyA_RNA-bd"/>
</dbReference>
<evidence type="ECO:0000256" key="8">
    <source>
        <dbReference type="RuleBase" id="RU003953"/>
    </source>
</evidence>
<evidence type="ECO:0000256" key="5">
    <source>
        <dbReference type="ARBA" id="ARBA00022723"/>
    </source>
</evidence>
<reference evidence="11 12" key="1">
    <citation type="submission" date="2023-04" db="EMBL/GenBank/DDBJ databases">
        <title>Jannaschia ovalis sp. nov., a marine bacterium isolated from sea tidal flat.</title>
        <authorList>
            <person name="Kwon D.Y."/>
            <person name="Kim J.-J."/>
        </authorList>
    </citation>
    <scope>NUCLEOTIDE SEQUENCE [LARGE SCALE GENOMIC DNA]</scope>
    <source>
        <strain evidence="11 12">GRR-S6-38</strain>
    </source>
</reference>
<keyword evidence="3" id="KW-0819">tRNA processing</keyword>
<evidence type="ECO:0000256" key="1">
    <source>
        <dbReference type="ARBA" id="ARBA00001946"/>
    </source>
</evidence>
<dbReference type="Pfam" id="PF12627">
    <property type="entry name" value="PolyA_pol_RNAbd"/>
    <property type="match status" value="1"/>
</dbReference>
<dbReference type="CDD" id="cd05398">
    <property type="entry name" value="NT_ClassII-CCAase"/>
    <property type="match status" value="1"/>
</dbReference>
<feature type="domain" description="tRNA nucleotidyltransferase/poly(A) polymerase RNA and SrmB- binding" evidence="10">
    <location>
        <begin position="183"/>
        <end position="240"/>
    </location>
</feature>
<dbReference type="Pfam" id="PF01743">
    <property type="entry name" value="PolyA_pol"/>
    <property type="match status" value="1"/>
</dbReference>
<dbReference type="EMBL" id="CP122537">
    <property type="protein sequence ID" value="WGH77381.1"/>
    <property type="molecule type" value="Genomic_DNA"/>
</dbReference>
<accession>A0ABY8L7N1</accession>
<dbReference type="Gene3D" id="3.30.460.10">
    <property type="entry name" value="Beta Polymerase, domain 2"/>
    <property type="match status" value="1"/>
</dbReference>
<proteinExistence type="inferred from homology"/>
<dbReference type="PANTHER" id="PTHR46173:SF1">
    <property type="entry name" value="CCA TRNA NUCLEOTIDYLTRANSFERASE 1, MITOCHONDRIAL"/>
    <property type="match status" value="1"/>
</dbReference>
<comment type="cofactor">
    <cofactor evidence="1">
        <name>Mg(2+)</name>
        <dbReference type="ChEBI" id="CHEBI:18420"/>
    </cofactor>
</comment>
<evidence type="ECO:0000256" key="7">
    <source>
        <dbReference type="ARBA" id="ARBA00022842"/>
    </source>
</evidence>